<feature type="region of interest" description="Disordered" evidence="1">
    <location>
        <begin position="173"/>
        <end position="203"/>
    </location>
</feature>
<dbReference type="Proteomes" id="UP000887116">
    <property type="component" value="Unassembled WGS sequence"/>
</dbReference>
<protein>
    <submittedName>
        <fullName evidence="2">Uncharacterized protein</fullName>
    </submittedName>
</protein>
<evidence type="ECO:0000313" key="2">
    <source>
        <dbReference type="EMBL" id="GFQ97119.1"/>
    </source>
</evidence>
<name>A0A8X6I2M6_TRICU</name>
<proteinExistence type="predicted"/>
<dbReference type="OrthoDB" id="10382943at2759"/>
<organism evidence="2 3">
    <name type="scientific">Trichonephila clavata</name>
    <name type="common">Joro spider</name>
    <name type="synonym">Nephila clavata</name>
    <dbReference type="NCBI Taxonomy" id="2740835"/>
    <lineage>
        <taxon>Eukaryota</taxon>
        <taxon>Metazoa</taxon>
        <taxon>Ecdysozoa</taxon>
        <taxon>Arthropoda</taxon>
        <taxon>Chelicerata</taxon>
        <taxon>Arachnida</taxon>
        <taxon>Araneae</taxon>
        <taxon>Araneomorphae</taxon>
        <taxon>Entelegynae</taxon>
        <taxon>Araneoidea</taxon>
        <taxon>Nephilidae</taxon>
        <taxon>Trichonephila</taxon>
    </lineage>
</organism>
<feature type="compositionally biased region" description="Basic and acidic residues" evidence="1">
    <location>
        <begin position="173"/>
        <end position="197"/>
    </location>
</feature>
<evidence type="ECO:0000313" key="3">
    <source>
        <dbReference type="Proteomes" id="UP000887116"/>
    </source>
</evidence>
<reference evidence="2" key="1">
    <citation type="submission" date="2020-07" db="EMBL/GenBank/DDBJ databases">
        <title>Multicomponent nature underlies the extraordinary mechanical properties of spider dragline silk.</title>
        <authorList>
            <person name="Kono N."/>
            <person name="Nakamura H."/>
            <person name="Mori M."/>
            <person name="Yoshida Y."/>
            <person name="Ohtoshi R."/>
            <person name="Malay A.D."/>
            <person name="Moran D.A.P."/>
            <person name="Tomita M."/>
            <person name="Numata K."/>
            <person name="Arakawa K."/>
        </authorList>
    </citation>
    <scope>NUCLEOTIDE SEQUENCE</scope>
</reference>
<gene>
    <name evidence="2" type="ORF">TNCT_545011</name>
</gene>
<evidence type="ECO:0000256" key="1">
    <source>
        <dbReference type="SAM" id="MobiDB-lite"/>
    </source>
</evidence>
<dbReference type="EMBL" id="BMAO01014791">
    <property type="protein sequence ID" value="GFQ97119.1"/>
    <property type="molecule type" value="Genomic_DNA"/>
</dbReference>
<dbReference type="AlphaFoldDB" id="A0A8X6I2M6"/>
<keyword evidence="3" id="KW-1185">Reference proteome</keyword>
<comment type="caution">
    <text evidence="2">The sequence shown here is derived from an EMBL/GenBank/DDBJ whole genome shotgun (WGS) entry which is preliminary data.</text>
</comment>
<sequence>MFNLILCGNRQDINGNKLNDFWPRTEGYPIPIRQNFFARILEYLHIVIQMTYIGLKNLLLHHCECSEQSLKPHSKSEGTLPELDVFCESVYEPYDFGSQYSAELNTKLGSNEIPRTEEKLAKIQSAPISIPYKPHPSVFVPARPVPTYFLDSAKLRCEGFPLEKRITDGKSLSENKLNDKRKNSSGETNTKETEEIFRMSPLI</sequence>
<accession>A0A8X6I2M6</accession>